<gene>
    <name evidence="4" type="ordered locus">Theco_0606</name>
</gene>
<keyword evidence="5" id="KW-1185">Reference proteome</keyword>
<evidence type="ECO:0000259" key="3">
    <source>
        <dbReference type="Pfam" id="PF07811"/>
    </source>
</evidence>
<evidence type="ECO:0000313" key="4">
    <source>
        <dbReference type="EMBL" id="AGA56816.1"/>
    </source>
</evidence>
<keyword evidence="2" id="KW-0472">Membrane</keyword>
<dbReference type="STRING" id="717605.Theco_0606"/>
<dbReference type="eggNOG" id="COG4961">
    <property type="taxonomic scope" value="Bacteria"/>
</dbReference>
<dbReference type="OrthoDB" id="4376109at2"/>
<dbReference type="KEGG" id="tco:Theco_0606"/>
<accession>L0EAU2</accession>
<dbReference type="InterPro" id="IPR012495">
    <property type="entry name" value="TadE-like_dom"/>
</dbReference>
<evidence type="ECO:0000256" key="2">
    <source>
        <dbReference type="SAM" id="Phobius"/>
    </source>
</evidence>
<feature type="domain" description="TadE-like" evidence="3">
    <location>
        <begin position="19"/>
        <end position="61"/>
    </location>
</feature>
<organism evidence="4 5">
    <name type="scientific">Thermobacillus composti (strain DSM 18247 / JCM 13945 / KWC4)</name>
    <dbReference type="NCBI Taxonomy" id="717605"/>
    <lineage>
        <taxon>Bacteria</taxon>
        <taxon>Bacillati</taxon>
        <taxon>Bacillota</taxon>
        <taxon>Bacilli</taxon>
        <taxon>Bacillales</taxon>
        <taxon>Paenibacillaceae</taxon>
        <taxon>Thermobacillus</taxon>
    </lineage>
</organism>
<dbReference type="Pfam" id="PF07811">
    <property type="entry name" value="TadE"/>
    <property type="match status" value="1"/>
</dbReference>
<protein>
    <submittedName>
        <fullName evidence="4">TadE-like protein</fullName>
    </submittedName>
</protein>
<sequence length="324" mass="34564">MRARWLPGRRIEPSSDTGGSVTVEASLIMPVFLMTFILLIAIIRMAMTQMALQDAAAQTARLTAAHMYPIQQVLQSKSGAPSSRSEGRSSESRPASSGLGLLAGELAGNLPEPAGPLLEAALRGDWNAAADIAAAPIGEAVFGPLIRELAAESALDPDRIRVTRLSLPDFSKSGEEFFRVRLAYDFPLALPFTGSHVTLSADAEERVWVADPAPAPTHPEDGDGSDRVVIVSIEPSPLRPGRKAKLTAIGKPNAKLNLEVWYKSGKSKAKNLGEKTADEHGIVTWEWHVSGNTTPGVWELEVTSEDGAKAHSFFIVQKAGSAGE</sequence>
<proteinExistence type="predicted"/>
<evidence type="ECO:0000313" key="5">
    <source>
        <dbReference type="Proteomes" id="UP000010795"/>
    </source>
</evidence>
<dbReference type="EMBL" id="CP003255">
    <property type="protein sequence ID" value="AGA56816.1"/>
    <property type="molecule type" value="Genomic_DNA"/>
</dbReference>
<name>L0EAU2_THECK</name>
<dbReference type="Proteomes" id="UP000010795">
    <property type="component" value="Chromosome"/>
</dbReference>
<dbReference type="RefSeq" id="WP_015253580.1">
    <property type="nucleotide sequence ID" value="NC_019897.1"/>
</dbReference>
<evidence type="ECO:0000256" key="1">
    <source>
        <dbReference type="SAM" id="MobiDB-lite"/>
    </source>
</evidence>
<feature type="region of interest" description="Disordered" evidence="1">
    <location>
        <begin position="74"/>
        <end position="97"/>
    </location>
</feature>
<dbReference type="AlphaFoldDB" id="L0EAU2"/>
<keyword evidence="2" id="KW-0812">Transmembrane</keyword>
<keyword evidence="2" id="KW-1133">Transmembrane helix</keyword>
<dbReference type="HOGENOM" id="CLU_857494_0_0_9"/>
<reference evidence="5" key="1">
    <citation type="submission" date="2012-01" db="EMBL/GenBank/DDBJ databases">
        <title>Complete sequence of chromosome of Thermobacillus composti KWC4.</title>
        <authorList>
            <person name="Lucas S."/>
            <person name="Han J."/>
            <person name="Lapidus A."/>
            <person name="Cheng J.-F."/>
            <person name="Goodwin L."/>
            <person name="Pitluck S."/>
            <person name="Peters L."/>
            <person name="Ovchinnikova G."/>
            <person name="Teshima H."/>
            <person name="Detter J.C."/>
            <person name="Han C."/>
            <person name="Tapia R."/>
            <person name="Land M."/>
            <person name="Hauser L."/>
            <person name="Kyrpides N."/>
            <person name="Ivanova N."/>
            <person name="Pagani I."/>
            <person name="Anderson I."/>
            <person name="Woyke T."/>
        </authorList>
    </citation>
    <scope>NUCLEOTIDE SEQUENCE [LARGE SCALE GENOMIC DNA]</scope>
    <source>
        <strain evidence="5">DSM 18247 / JCM 13945 / KWC4</strain>
    </source>
</reference>
<feature type="transmembrane region" description="Helical" evidence="2">
    <location>
        <begin position="20"/>
        <end position="43"/>
    </location>
</feature>